<feature type="domain" description="GFO/IDH/MocA-like oxidoreductase" evidence="3">
    <location>
        <begin position="131"/>
        <end position="274"/>
    </location>
</feature>
<evidence type="ECO:0000256" key="1">
    <source>
        <dbReference type="ARBA" id="ARBA00023002"/>
    </source>
</evidence>
<accession>A0A1I6MPI4</accession>
<dbReference type="EMBL" id="FOZL01000001">
    <property type="protein sequence ID" value="SFS17612.1"/>
    <property type="molecule type" value="Genomic_DNA"/>
</dbReference>
<dbReference type="GO" id="GO:0016491">
    <property type="term" value="F:oxidoreductase activity"/>
    <property type="evidence" value="ECO:0007669"/>
    <property type="project" value="UniProtKB-KW"/>
</dbReference>
<evidence type="ECO:0000313" key="4">
    <source>
        <dbReference type="EMBL" id="SFS17612.1"/>
    </source>
</evidence>
<dbReference type="PANTHER" id="PTHR43818">
    <property type="entry name" value="BCDNA.GH03377"/>
    <property type="match status" value="1"/>
</dbReference>
<dbReference type="GO" id="GO:0000166">
    <property type="term" value="F:nucleotide binding"/>
    <property type="evidence" value="ECO:0007669"/>
    <property type="project" value="InterPro"/>
</dbReference>
<dbReference type="Gene3D" id="3.40.50.720">
    <property type="entry name" value="NAD(P)-binding Rossmann-like Domain"/>
    <property type="match status" value="1"/>
</dbReference>
<dbReference type="Gene3D" id="3.30.360.10">
    <property type="entry name" value="Dihydrodipicolinate Reductase, domain 2"/>
    <property type="match status" value="1"/>
</dbReference>
<dbReference type="OrthoDB" id="9815825at2"/>
<name>A0A1I6MPI4_9BACT</name>
<organism evidence="4 5">
    <name type="scientific">Granulicella pectinivorans</name>
    <dbReference type="NCBI Taxonomy" id="474950"/>
    <lineage>
        <taxon>Bacteria</taxon>
        <taxon>Pseudomonadati</taxon>
        <taxon>Acidobacteriota</taxon>
        <taxon>Terriglobia</taxon>
        <taxon>Terriglobales</taxon>
        <taxon>Acidobacteriaceae</taxon>
        <taxon>Granulicella</taxon>
    </lineage>
</organism>
<gene>
    <name evidence="4" type="ORF">SAMN05421771_3211</name>
</gene>
<dbReference type="SUPFAM" id="SSF55347">
    <property type="entry name" value="Glyceraldehyde-3-phosphate dehydrogenase-like, C-terminal domain"/>
    <property type="match status" value="1"/>
</dbReference>
<evidence type="ECO:0000259" key="2">
    <source>
        <dbReference type="Pfam" id="PF01408"/>
    </source>
</evidence>
<dbReference type="Pfam" id="PF22725">
    <property type="entry name" value="GFO_IDH_MocA_C3"/>
    <property type="match status" value="1"/>
</dbReference>
<keyword evidence="5" id="KW-1185">Reference proteome</keyword>
<dbReference type="InterPro" id="IPR055170">
    <property type="entry name" value="GFO_IDH_MocA-like_dom"/>
</dbReference>
<protein>
    <submittedName>
        <fullName evidence="4">Predicted dehydrogenase</fullName>
    </submittedName>
</protein>
<dbReference type="PANTHER" id="PTHR43818:SF11">
    <property type="entry name" value="BCDNA.GH03377"/>
    <property type="match status" value="1"/>
</dbReference>
<dbReference type="InterPro" id="IPR036291">
    <property type="entry name" value="NAD(P)-bd_dom_sf"/>
</dbReference>
<evidence type="ECO:0000313" key="5">
    <source>
        <dbReference type="Proteomes" id="UP000199024"/>
    </source>
</evidence>
<dbReference type="Proteomes" id="UP000199024">
    <property type="component" value="Unassembled WGS sequence"/>
</dbReference>
<sequence length="391" mass="42364">MKKIGMGLIGPGFVAMHHIDAVRRLGDVDVVAIAGSSAESSARKAKEYKVDRSYGDYRALIADPDIQVIHNTTPNHLHLPVSLAVLEAGKHLISDKPLALNSKEGKTLRDAALAAGVAHVVTFNYRGNPLVQQARGMVARGEAGNVNFVRGYYLQDWMTDPNVYSWRSDPAKGGVSSALGDIGSHWCDLAEHVSGLKIVQVLADLSTVIKTRYSAGASAEAFSTTAAGERTPVQVTAEDLASVLVRFDNGSKGTFSVAQVMPGHKNDVELEVSGLGFSLKWRQEEQNELWIGHHDRPNQVMMKDPGLVSPDARRYVHLPGGHQESWADAFKNLMMDAYAWIAEGGRPEDKPAMLPTFEDGYRSTCLVEAMLESAAKGGVWQDVAYVAGGMR</sequence>
<proteinExistence type="predicted"/>
<dbReference type="InterPro" id="IPR000683">
    <property type="entry name" value="Gfo/Idh/MocA-like_OxRdtase_N"/>
</dbReference>
<keyword evidence="1" id="KW-0560">Oxidoreductase</keyword>
<feature type="domain" description="Gfo/Idh/MocA-like oxidoreductase N-terminal" evidence="2">
    <location>
        <begin position="5"/>
        <end position="121"/>
    </location>
</feature>
<dbReference type="AlphaFoldDB" id="A0A1I6MPI4"/>
<dbReference type="RefSeq" id="WP_089840532.1">
    <property type="nucleotide sequence ID" value="NZ_FOZL01000001.1"/>
</dbReference>
<evidence type="ECO:0000259" key="3">
    <source>
        <dbReference type="Pfam" id="PF22725"/>
    </source>
</evidence>
<dbReference type="SUPFAM" id="SSF51735">
    <property type="entry name" value="NAD(P)-binding Rossmann-fold domains"/>
    <property type="match status" value="1"/>
</dbReference>
<dbReference type="InterPro" id="IPR050463">
    <property type="entry name" value="Gfo/Idh/MocA_oxidrdct_glycsds"/>
</dbReference>
<dbReference type="Pfam" id="PF01408">
    <property type="entry name" value="GFO_IDH_MocA"/>
    <property type="match status" value="1"/>
</dbReference>
<dbReference type="STRING" id="474950.SAMN05421771_3211"/>
<reference evidence="4 5" key="1">
    <citation type="submission" date="2016-10" db="EMBL/GenBank/DDBJ databases">
        <authorList>
            <person name="de Groot N.N."/>
        </authorList>
    </citation>
    <scope>NUCLEOTIDE SEQUENCE [LARGE SCALE GENOMIC DNA]</scope>
    <source>
        <strain evidence="4 5">DSM 21001</strain>
    </source>
</reference>